<evidence type="ECO:0000256" key="5">
    <source>
        <dbReference type="ARBA" id="ARBA00022600"/>
    </source>
</evidence>
<keyword evidence="6 10" id="KW-0328">Glycosyltransferase</keyword>
<keyword evidence="7 10" id="KW-0808">Transferase</keyword>
<dbReference type="InterPro" id="IPR044143">
    <property type="entry name" value="GlgB_N_E_set_prok"/>
</dbReference>
<comment type="subunit">
    <text evidence="10">Monomer.</text>
</comment>
<evidence type="ECO:0000259" key="12">
    <source>
        <dbReference type="SMART" id="SM00642"/>
    </source>
</evidence>
<dbReference type="CDD" id="cd11322">
    <property type="entry name" value="AmyAc_Glg_BE"/>
    <property type="match status" value="1"/>
</dbReference>
<dbReference type="Gene3D" id="2.60.40.1180">
    <property type="entry name" value="Golgi alpha-mannosidase II"/>
    <property type="match status" value="1"/>
</dbReference>
<dbReference type="NCBIfam" id="NF003811">
    <property type="entry name" value="PRK05402.1"/>
    <property type="match status" value="1"/>
</dbReference>
<dbReference type="UniPathway" id="UPA00164"/>
<dbReference type="Gene3D" id="3.20.20.80">
    <property type="entry name" value="Glycosidases"/>
    <property type="match status" value="1"/>
</dbReference>
<dbReference type="InterPro" id="IPR017853">
    <property type="entry name" value="GH"/>
</dbReference>
<comment type="catalytic activity">
    <reaction evidence="1 10">
        <text>Transfers a segment of a (1-&gt;4)-alpha-D-glucan chain to a primary hydroxy group in a similar glucan chain.</text>
        <dbReference type="EC" id="2.4.1.18"/>
    </reaction>
</comment>
<dbReference type="EMBL" id="CP036426">
    <property type="protein sequence ID" value="QDV36773.1"/>
    <property type="molecule type" value="Genomic_DNA"/>
</dbReference>
<evidence type="ECO:0000313" key="13">
    <source>
        <dbReference type="EMBL" id="QDV36773.1"/>
    </source>
</evidence>
<proteinExistence type="inferred from homology"/>
<evidence type="ECO:0000256" key="7">
    <source>
        <dbReference type="ARBA" id="ARBA00022679"/>
    </source>
</evidence>
<reference evidence="13 14" key="1">
    <citation type="submission" date="2019-02" db="EMBL/GenBank/DDBJ databases">
        <title>Deep-cultivation of Planctomycetes and their phenomic and genomic characterization uncovers novel biology.</title>
        <authorList>
            <person name="Wiegand S."/>
            <person name="Jogler M."/>
            <person name="Boedeker C."/>
            <person name="Pinto D."/>
            <person name="Vollmers J."/>
            <person name="Rivas-Marin E."/>
            <person name="Kohn T."/>
            <person name="Peeters S.H."/>
            <person name="Heuer A."/>
            <person name="Rast P."/>
            <person name="Oberbeckmann S."/>
            <person name="Bunk B."/>
            <person name="Jeske O."/>
            <person name="Meyerdierks A."/>
            <person name="Storesund J.E."/>
            <person name="Kallscheuer N."/>
            <person name="Luecker S."/>
            <person name="Lage O.M."/>
            <person name="Pohl T."/>
            <person name="Merkel B.J."/>
            <person name="Hornburger P."/>
            <person name="Mueller R.-W."/>
            <person name="Bruemmer F."/>
            <person name="Labrenz M."/>
            <person name="Spormann A.M."/>
            <person name="Op den Camp H."/>
            <person name="Overmann J."/>
            <person name="Amann R."/>
            <person name="Jetten M.S.M."/>
            <person name="Mascher T."/>
            <person name="Medema M.H."/>
            <person name="Devos D.P."/>
            <person name="Kaster A.-K."/>
            <person name="Ovreas L."/>
            <person name="Rohde M."/>
            <person name="Galperin M.Y."/>
            <person name="Jogler C."/>
        </authorList>
    </citation>
    <scope>NUCLEOTIDE SEQUENCE [LARGE SCALE GENOMIC DNA]</scope>
    <source>
        <strain evidence="13 14">ElP</strain>
    </source>
</reference>
<feature type="domain" description="Glycosyl hydrolase family 13 catalytic" evidence="12">
    <location>
        <begin position="152"/>
        <end position="504"/>
    </location>
</feature>
<dbReference type="FunFam" id="3.20.20.80:FF:000003">
    <property type="entry name" value="1,4-alpha-glucan branching enzyme GlgB"/>
    <property type="match status" value="1"/>
</dbReference>
<dbReference type="EC" id="2.4.1.18" evidence="10"/>
<evidence type="ECO:0000256" key="2">
    <source>
        <dbReference type="ARBA" id="ARBA00002953"/>
    </source>
</evidence>
<sequence length="636" mass="71725">MSHFRLDDGEVSRVLAGTSRRAYTGLGARLVREDRRDGARFATWAPGAESVSIVGEFNGWDRSANPMTLRGSTGIWEGFVTGAIQGQRYRFAIGAPGLPTFEKADPYGLLCEAAPGTASRLWDLSGFAWGDAGWIGRRARFDHLGHPISIYELHLGSWLAPDPDGRGRSYRELAPRLADYVAELGFTHVELMPLTEHPFTGSWGYQVTGYYAPTNRHGTPQDLMFLVDHLHRNGIGVILDWVPGHFPRDPHGLSRFDGTFLYEYADPRKREHGEWGTDVFDYQKGPVVSFLVSNAVYWLEHYHFDGLRVDAVASMLYLDYARQPGRWMTNRYGGNENTEAVRFLRLLNEAVHDEFPGVLMIAEESTSWPGVTRPTDLGGLGFDLKWDLGWMHDLMNGYLRHPPDARPEAAGQLLIRPRYMHDERYVLPLSHDEVVHEKRSLLEKMPGDDHEKFSNVRLLLGHQHAQPGRPLLFMGGETGQRREWDHDRGIDWEVLEIPAHLGLRRWVRDLNEFTRSEPAMSRLDDDPRGIELVDPDGPSRGILSLLRLGLPPDRVVLIVFNFLDRPRADERIGVPVPGRWVERLNSESAFYAGCNIGNLGGVEAVSIPWQDRPYSIVLTLPPLGMLALVSPSPIEG</sequence>
<gene>
    <name evidence="13" type="primary">glgB_2</name>
    <name evidence="10" type="synonym">glgB</name>
    <name evidence="13" type="ORF">ElP_47020</name>
</gene>
<dbReference type="HAMAP" id="MF_00685">
    <property type="entry name" value="GlgB"/>
    <property type="match status" value="1"/>
</dbReference>
<dbReference type="GO" id="GO:0005978">
    <property type="term" value="P:glycogen biosynthetic process"/>
    <property type="evidence" value="ECO:0007669"/>
    <property type="project" value="UniProtKB-UniRule"/>
</dbReference>
<keyword evidence="8 10" id="KW-0320">Glycogen biosynthesis</keyword>
<dbReference type="Gene3D" id="2.60.40.10">
    <property type="entry name" value="Immunoglobulins"/>
    <property type="match status" value="1"/>
</dbReference>
<evidence type="ECO:0000256" key="4">
    <source>
        <dbReference type="ARBA" id="ARBA00009000"/>
    </source>
</evidence>
<dbReference type="Proteomes" id="UP000317835">
    <property type="component" value="Chromosome"/>
</dbReference>
<dbReference type="CDD" id="cd02855">
    <property type="entry name" value="E_set_GBE_prok_N"/>
    <property type="match status" value="1"/>
</dbReference>
<evidence type="ECO:0000256" key="8">
    <source>
        <dbReference type="ARBA" id="ARBA00023056"/>
    </source>
</evidence>
<dbReference type="InterPro" id="IPR006047">
    <property type="entry name" value="GH13_cat_dom"/>
</dbReference>
<dbReference type="GO" id="GO:0003844">
    <property type="term" value="F:1,4-alpha-glucan branching enzyme activity"/>
    <property type="evidence" value="ECO:0007669"/>
    <property type="project" value="UniProtKB-UniRule"/>
</dbReference>
<dbReference type="GO" id="GO:0004553">
    <property type="term" value="F:hydrolase activity, hydrolyzing O-glycosyl compounds"/>
    <property type="evidence" value="ECO:0007669"/>
    <property type="project" value="InterPro"/>
</dbReference>
<dbReference type="NCBIfam" id="NF008967">
    <property type="entry name" value="PRK12313.1"/>
    <property type="match status" value="1"/>
</dbReference>
<comment type="similarity">
    <text evidence="4 10">Belongs to the glycosyl hydrolase 13 family. GlgB subfamily.</text>
</comment>
<dbReference type="InterPro" id="IPR006048">
    <property type="entry name" value="A-amylase/branching_C"/>
</dbReference>
<dbReference type="PANTHER" id="PTHR43651:SF3">
    <property type="entry name" value="1,4-ALPHA-GLUCAN-BRANCHING ENZYME"/>
    <property type="match status" value="1"/>
</dbReference>
<protein>
    <recommendedName>
        <fullName evidence="10">1,4-alpha-glucan branching enzyme GlgB</fullName>
        <ecNumber evidence="10">2.4.1.18</ecNumber>
    </recommendedName>
    <alternativeName>
        <fullName evidence="10">1,4-alpha-D-glucan:1,4-alpha-D-glucan 6-glucosyl-transferase</fullName>
    </alternativeName>
    <alternativeName>
        <fullName evidence="10">Alpha-(1-&gt;4)-glucan branching enzyme</fullName>
    </alternativeName>
    <alternativeName>
        <fullName evidence="10">Glycogen branching enzyme</fullName>
        <shortName evidence="10">BE</shortName>
    </alternativeName>
</protein>
<keyword evidence="5 10" id="KW-0321">Glycogen metabolism</keyword>
<dbReference type="InterPro" id="IPR004193">
    <property type="entry name" value="Glyco_hydro_13_N"/>
</dbReference>
<evidence type="ECO:0000256" key="11">
    <source>
        <dbReference type="PIRSR" id="PIRSR000463-1"/>
    </source>
</evidence>
<evidence type="ECO:0000256" key="9">
    <source>
        <dbReference type="ARBA" id="ARBA00023277"/>
    </source>
</evidence>
<evidence type="ECO:0000313" key="14">
    <source>
        <dbReference type="Proteomes" id="UP000317835"/>
    </source>
</evidence>
<dbReference type="SMART" id="SM00642">
    <property type="entry name" value="Aamy"/>
    <property type="match status" value="1"/>
</dbReference>
<dbReference type="SUPFAM" id="SSF51011">
    <property type="entry name" value="Glycosyl hydrolase domain"/>
    <property type="match status" value="1"/>
</dbReference>
<organism evidence="13 14">
    <name type="scientific">Tautonia plasticadhaerens</name>
    <dbReference type="NCBI Taxonomy" id="2527974"/>
    <lineage>
        <taxon>Bacteria</taxon>
        <taxon>Pseudomonadati</taxon>
        <taxon>Planctomycetota</taxon>
        <taxon>Planctomycetia</taxon>
        <taxon>Isosphaerales</taxon>
        <taxon>Isosphaeraceae</taxon>
        <taxon>Tautonia</taxon>
    </lineage>
</organism>
<dbReference type="NCBIfam" id="TIGR01515">
    <property type="entry name" value="branching_enzym"/>
    <property type="match status" value="1"/>
</dbReference>
<comment type="function">
    <text evidence="2 10">Catalyzes the formation of the alpha-1,6-glucosidic linkages in glycogen by scission of a 1,4-alpha-linked oligosaccharide from growing alpha-1,4-glucan chains and the subsequent attachment of the oligosaccharide to the alpha-1,6 position.</text>
</comment>
<name>A0A518H7F3_9BACT</name>
<dbReference type="InterPro" id="IPR013783">
    <property type="entry name" value="Ig-like_fold"/>
</dbReference>
<evidence type="ECO:0000256" key="1">
    <source>
        <dbReference type="ARBA" id="ARBA00000826"/>
    </source>
</evidence>
<feature type="active site" description="Proton donor" evidence="10 11">
    <location>
        <position position="363"/>
    </location>
</feature>
<dbReference type="InterPro" id="IPR013780">
    <property type="entry name" value="Glyco_hydro_b"/>
</dbReference>
<evidence type="ECO:0000256" key="10">
    <source>
        <dbReference type="HAMAP-Rule" id="MF_00685"/>
    </source>
</evidence>
<dbReference type="Pfam" id="PF02806">
    <property type="entry name" value="Alpha-amylase_C"/>
    <property type="match status" value="1"/>
</dbReference>
<comment type="pathway">
    <text evidence="3 10">Glycan biosynthesis; glycogen biosynthesis.</text>
</comment>
<dbReference type="AlphaFoldDB" id="A0A518H7F3"/>
<dbReference type="Pfam" id="PF00128">
    <property type="entry name" value="Alpha-amylase"/>
    <property type="match status" value="1"/>
</dbReference>
<accession>A0A518H7F3</accession>
<feature type="active site" description="Nucleophile" evidence="10 11">
    <location>
        <position position="310"/>
    </location>
</feature>
<dbReference type="Pfam" id="PF02922">
    <property type="entry name" value="CBM_48"/>
    <property type="match status" value="1"/>
</dbReference>
<dbReference type="SUPFAM" id="SSF51445">
    <property type="entry name" value="(Trans)glycosidases"/>
    <property type="match status" value="1"/>
</dbReference>
<keyword evidence="9 10" id="KW-0119">Carbohydrate metabolism</keyword>
<evidence type="ECO:0000256" key="6">
    <source>
        <dbReference type="ARBA" id="ARBA00022676"/>
    </source>
</evidence>
<dbReference type="GO" id="GO:0005829">
    <property type="term" value="C:cytosol"/>
    <property type="evidence" value="ECO:0007669"/>
    <property type="project" value="TreeGrafter"/>
</dbReference>
<dbReference type="PANTHER" id="PTHR43651">
    <property type="entry name" value="1,4-ALPHA-GLUCAN-BRANCHING ENZYME"/>
    <property type="match status" value="1"/>
</dbReference>
<keyword evidence="14" id="KW-1185">Reference proteome</keyword>
<dbReference type="GO" id="GO:0043169">
    <property type="term" value="F:cation binding"/>
    <property type="evidence" value="ECO:0007669"/>
    <property type="project" value="InterPro"/>
</dbReference>
<dbReference type="PIRSF" id="PIRSF000463">
    <property type="entry name" value="GlgB"/>
    <property type="match status" value="1"/>
</dbReference>
<dbReference type="InterPro" id="IPR037439">
    <property type="entry name" value="Branching_enzy"/>
</dbReference>
<dbReference type="KEGG" id="tpla:ElP_47020"/>
<evidence type="ECO:0000256" key="3">
    <source>
        <dbReference type="ARBA" id="ARBA00004964"/>
    </source>
</evidence>
<dbReference type="InterPro" id="IPR006407">
    <property type="entry name" value="GlgB"/>
</dbReference>